<name>A0A317N6N7_9NOCA</name>
<sequence>MTPRHLVDVHVLLIRDDSVLLSRRRSGDEFDRRWHLPAGKLEDGESATAAAAREAAEEVGVEIDPAALRLIHVAHVTAPSREARLGLFFRAEWWQGEPFNREPDKCYAVQWFTLNELPADLIEYSALGIAAVNSASPYSEFGWPGR</sequence>
<accession>A0A317N6N7</accession>
<dbReference type="InterPro" id="IPR020476">
    <property type="entry name" value="Nudix_hydrolase"/>
</dbReference>
<dbReference type="Proteomes" id="UP000246410">
    <property type="component" value="Unassembled WGS sequence"/>
</dbReference>
<dbReference type="EMBL" id="QGTL01000018">
    <property type="protein sequence ID" value="PWV67838.1"/>
    <property type="molecule type" value="Genomic_DNA"/>
</dbReference>
<dbReference type="AlphaFoldDB" id="A0A317N6N7"/>
<protein>
    <submittedName>
        <fullName evidence="6">Mutator protein MutT</fullName>
    </submittedName>
</protein>
<dbReference type="SUPFAM" id="SSF55811">
    <property type="entry name" value="Nudix"/>
    <property type="match status" value="1"/>
</dbReference>
<organism evidence="6 7">
    <name type="scientific">Nocardia neocaledoniensis</name>
    <dbReference type="NCBI Taxonomy" id="236511"/>
    <lineage>
        <taxon>Bacteria</taxon>
        <taxon>Bacillati</taxon>
        <taxon>Actinomycetota</taxon>
        <taxon>Actinomycetes</taxon>
        <taxon>Mycobacteriales</taxon>
        <taxon>Nocardiaceae</taxon>
        <taxon>Nocardia</taxon>
    </lineage>
</organism>
<dbReference type="GO" id="GO:0016787">
    <property type="term" value="F:hydrolase activity"/>
    <property type="evidence" value="ECO:0007669"/>
    <property type="project" value="UniProtKB-KW"/>
</dbReference>
<dbReference type="PANTHER" id="PTHR43046:SF16">
    <property type="entry name" value="ADP-RIBOSE PYROPHOSPHATASE YJHB-RELATED"/>
    <property type="match status" value="1"/>
</dbReference>
<evidence type="ECO:0000259" key="5">
    <source>
        <dbReference type="PROSITE" id="PS51462"/>
    </source>
</evidence>
<dbReference type="Pfam" id="PF00293">
    <property type="entry name" value="NUDIX"/>
    <property type="match status" value="1"/>
</dbReference>
<gene>
    <name evidence="6" type="ORF">DFR69_11811</name>
</gene>
<proteinExistence type="inferred from homology"/>
<dbReference type="RefSeq" id="WP_110041345.1">
    <property type="nucleotide sequence ID" value="NZ_QGTL01000018.1"/>
</dbReference>
<keyword evidence="3 4" id="KW-0378">Hydrolase</keyword>
<dbReference type="InterPro" id="IPR000086">
    <property type="entry name" value="NUDIX_hydrolase_dom"/>
</dbReference>
<dbReference type="Gene3D" id="3.90.79.10">
    <property type="entry name" value="Nucleoside Triphosphate Pyrophosphohydrolase"/>
    <property type="match status" value="1"/>
</dbReference>
<dbReference type="InterPro" id="IPR020084">
    <property type="entry name" value="NUDIX_hydrolase_CS"/>
</dbReference>
<evidence type="ECO:0000256" key="4">
    <source>
        <dbReference type="RuleBase" id="RU003476"/>
    </source>
</evidence>
<keyword evidence="7" id="KW-1185">Reference proteome</keyword>
<reference evidence="6 7" key="1">
    <citation type="submission" date="2018-05" db="EMBL/GenBank/DDBJ databases">
        <title>Genomic Encyclopedia of Type Strains, Phase IV (KMG-IV): sequencing the most valuable type-strain genomes for metagenomic binning, comparative biology and taxonomic classification.</title>
        <authorList>
            <person name="Goeker M."/>
        </authorList>
    </citation>
    <scope>NUCLEOTIDE SEQUENCE [LARGE SCALE GENOMIC DNA]</scope>
    <source>
        <strain evidence="6 7">DSM 44717</strain>
    </source>
</reference>
<dbReference type="PROSITE" id="PS00893">
    <property type="entry name" value="NUDIX_BOX"/>
    <property type="match status" value="1"/>
</dbReference>
<dbReference type="PANTHER" id="PTHR43046">
    <property type="entry name" value="GDP-MANNOSE MANNOSYL HYDROLASE"/>
    <property type="match status" value="1"/>
</dbReference>
<feature type="domain" description="Nudix hydrolase" evidence="5">
    <location>
        <begin position="3"/>
        <end position="135"/>
    </location>
</feature>
<evidence type="ECO:0000313" key="7">
    <source>
        <dbReference type="Proteomes" id="UP000246410"/>
    </source>
</evidence>
<dbReference type="PROSITE" id="PS51462">
    <property type="entry name" value="NUDIX"/>
    <property type="match status" value="1"/>
</dbReference>
<evidence type="ECO:0000256" key="1">
    <source>
        <dbReference type="ARBA" id="ARBA00001946"/>
    </source>
</evidence>
<evidence type="ECO:0000256" key="2">
    <source>
        <dbReference type="ARBA" id="ARBA00005582"/>
    </source>
</evidence>
<comment type="similarity">
    <text evidence="2 4">Belongs to the Nudix hydrolase family.</text>
</comment>
<dbReference type="InterPro" id="IPR015797">
    <property type="entry name" value="NUDIX_hydrolase-like_dom_sf"/>
</dbReference>
<evidence type="ECO:0000313" key="6">
    <source>
        <dbReference type="EMBL" id="PWV67838.1"/>
    </source>
</evidence>
<comment type="cofactor">
    <cofactor evidence="1">
        <name>Mg(2+)</name>
        <dbReference type="ChEBI" id="CHEBI:18420"/>
    </cofactor>
</comment>
<dbReference type="PRINTS" id="PR00502">
    <property type="entry name" value="NUDIXFAMILY"/>
</dbReference>
<evidence type="ECO:0000256" key="3">
    <source>
        <dbReference type="ARBA" id="ARBA00022801"/>
    </source>
</evidence>
<comment type="caution">
    <text evidence="6">The sequence shown here is derived from an EMBL/GenBank/DDBJ whole genome shotgun (WGS) entry which is preliminary data.</text>
</comment>